<keyword evidence="3" id="KW-1133">Transmembrane helix</keyword>
<dbReference type="Gene3D" id="3.90.550.10">
    <property type="entry name" value="Spore Coat Polysaccharide Biosynthesis Protein SpsA, Chain A"/>
    <property type="match status" value="1"/>
</dbReference>
<organism evidence="4">
    <name type="scientific">bioreactor metagenome</name>
    <dbReference type="NCBI Taxonomy" id="1076179"/>
    <lineage>
        <taxon>unclassified sequences</taxon>
        <taxon>metagenomes</taxon>
        <taxon>ecological metagenomes</taxon>
    </lineage>
</organism>
<comment type="caution">
    <text evidence="4">The sequence shown here is derived from an EMBL/GenBank/DDBJ whole genome shotgun (WGS) entry which is preliminary data.</text>
</comment>
<dbReference type="GO" id="GO:0016757">
    <property type="term" value="F:glycosyltransferase activity"/>
    <property type="evidence" value="ECO:0007669"/>
    <property type="project" value="UniProtKB-KW"/>
</dbReference>
<evidence type="ECO:0000313" key="4">
    <source>
        <dbReference type="EMBL" id="MPM47193.1"/>
    </source>
</evidence>
<gene>
    <name evidence="4" type="ORF">SDC9_93901</name>
</gene>
<name>A0A645A8K5_9ZZZZ</name>
<dbReference type="EMBL" id="VSSQ01011578">
    <property type="protein sequence ID" value="MPM47193.1"/>
    <property type="molecule type" value="Genomic_DNA"/>
</dbReference>
<keyword evidence="1" id="KW-0328">Glycosyltransferase</keyword>
<evidence type="ECO:0000256" key="1">
    <source>
        <dbReference type="ARBA" id="ARBA00022676"/>
    </source>
</evidence>
<dbReference type="PANTHER" id="PTHR43630">
    <property type="entry name" value="POLY-BETA-1,6-N-ACETYL-D-GLUCOSAMINE SYNTHASE"/>
    <property type="match status" value="1"/>
</dbReference>
<dbReference type="PANTHER" id="PTHR43630:SF1">
    <property type="entry name" value="POLY-BETA-1,6-N-ACETYL-D-GLUCOSAMINE SYNTHASE"/>
    <property type="match status" value="1"/>
</dbReference>
<evidence type="ECO:0008006" key="5">
    <source>
        <dbReference type="Google" id="ProtNLM"/>
    </source>
</evidence>
<keyword evidence="3" id="KW-0812">Transmembrane</keyword>
<dbReference type="SUPFAM" id="SSF53448">
    <property type="entry name" value="Nucleotide-diphospho-sugar transferases"/>
    <property type="match status" value="1"/>
</dbReference>
<feature type="transmembrane region" description="Helical" evidence="3">
    <location>
        <begin position="353"/>
        <end position="371"/>
    </location>
</feature>
<feature type="transmembrane region" description="Helical" evidence="3">
    <location>
        <begin position="298"/>
        <end position="318"/>
    </location>
</feature>
<dbReference type="CDD" id="cd06423">
    <property type="entry name" value="CESA_like"/>
    <property type="match status" value="1"/>
</dbReference>
<keyword evidence="2" id="KW-0808">Transferase</keyword>
<keyword evidence="3" id="KW-0472">Membrane</keyword>
<feature type="transmembrane region" description="Helical" evidence="3">
    <location>
        <begin position="324"/>
        <end position="341"/>
    </location>
</feature>
<dbReference type="AlphaFoldDB" id="A0A645A8K5"/>
<accession>A0A645A8K5</accession>
<dbReference type="Pfam" id="PF13641">
    <property type="entry name" value="Glyco_tranf_2_3"/>
    <property type="match status" value="1"/>
</dbReference>
<reference evidence="4" key="1">
    <citation type="submission" date="2019-08" db="EMBL/GenBank/DDBJ databases">
        <authorList>
            <person name="Kucharzyk K."/>
            <person name="Murdoch R.W."/>
            <person name="Higgins S."/>
            <person name="Loffler F."/>
        </authorList>
    </citation>
    <scope>NUCLEOTIDE SEQUENCE</scope>
</reference>
<sequence length="388" mass="43988">MITVFHILDLFLFYLLLVSVLYLFFFALLSTFRNHRIEETPKKIMDMLVIFPAYKEDRVILDSVNSFLSQDFPAEKMEVVVVSDSMSDDTNQCLSRLPITLLTPDHRLNSKANALKYAISNMDDRFDVVVILDADNHVEPSFLREINKFFYSGSLAVQAHRKARNLNTPMAVLDAISEEINNSIFRKGQVNLGFSSALIGSGMAIDYKWFAQNVVKLSTAGEDKELEILLLKDKIFIDYLDHVTVLDEKIQSADAFYNQRRRWIASQAGALVNGIKLLPGALAGRNTDLLNKIFQQFLLPRVVLMGFLGIFAALTTILEPGTSLKWWGLLALLLFSFALAVPDELVTKENIKSVRLLPLIFLMMVMNFFRIKGANKHFIHTQKGINGK</sequence>
<evidence type="ECO:0000256" key="2">
    <source>
        <dbReference type="ARBA" id="ARBA00022679"/>
    </source>
</evidence>
<feature type="transmembrane region" description="Helical" evidence="3">
    <location>
        <begin position="12"/>
        <end position="32"/>
    </location>
</feature>
<dbReference type="InterPro" id="IPR029044">
    <property type="entry name" value="Nucleotide-diphossugar_trans"/>
</dbReference>
<proteinExistence type="predicted"/>
<evidence type="ECO:0000256" key="3">
    <source>
        <dbReference type="SAM" id="Phobius"/>
    </source>
</evidence>
<protein>
    <recommendedName>
        <fullName evidence="5">Glycosyltransferase 2-like domain-containing protein</fullName>
    </recommendedName>
</protein>